<proteinExistence type="predicted"/>
<keyword evidence="1" id="KW-0597">Phosphoprotein</keyword>
<sequence length="121" mass="13100">MSDGRGTLAGQRILVVEDEFLIAADLARSLKGLGAAVIGPVGSVRAALALLEKEAAIDAAVLDINLTREKVYPVAQALQLRQVPFVFATGYEQWVIPREYETVPRCEKPVDLRALISLLSL</sequence>
<gene>
    <name evidence="3" type="ORF">GXW78_06210</name>
</gene>
<name>A0ABS5EE12_9PROT</name>
<evidence type="ECO:0000313" key="3">
    <source>
        <dbReference type="EMBL" id="MBR0649247.1"/>
    </source>
</evidence>
<dbReference type="SMART" id="SM00448">
    <property type="entry name" value="REC"/>
    <property type="match status" value="1"/>
</dbReference>
<keyword evidence="4" id="KW-1185">Reference proteome</keyword>
<evidence type="ECO:0000259" key="2">
    <source>
        <dbReference type="PROSITE" id="PS50110"/>
    </source>
</evidence>
<dbReference type="Gene3D" id="3.40.50.2300">
    <property type="match status" value="1"/>
</dbReference>
<evidence type="ECO:0000256" key="1">
    <source>
        <dbReference type="PROSITE-ProRule" id="PRU00169"/>
    </source>
</evidence>
<dbReference type="InterPro" id="IPR001789">
    <property type="entry name" value="Sig_transdc_resp-reg_receiver"/>
</dbReference>
<reference evidence="4" key="1">
    <citation type="journal article" date="2021" name="Syst. Appl. Microbiol.">
        <title>Roseomonas hellenica sp. nov., isolated from roots of wild-growing Alkanna tinctoria.</title>
        <authorList>
            <person name="Rat A."/>
            <person name="Naranjo H.D."/>
            <person name="Lebbe L."/>
            <person name="Cnockaert M."/>
            <person name="Krigas N."/>
            <person name="Grigoriadou K."/>
            <person name="Maloupa E."/>
            <person name="Willems A."/>
        </authorList>
    </citation>
    <scope>NUCLEOTIDE SEQUENCE [LARGE SCALE GENOMIC DNA]</scope>
    <source>
        <strain evidence="4">LMG 31159</strain>
    </source>
</reference>
<feature type="domain" description="Response regulatory" evidence="2">
    <location>
        <begin position="12"/>
        <end position="121"/>
    </location>
</feature>
<evidence type="ECO:0000313" key="4">
    <source>
        <dbReference type="Proteomes" id="UP000698752"/>
    </source>
</evidence>
<feature type="modified residue" description="4-aspartylphosphate" evidence="1">
    <location>
        <position position="63"/>
    </location>
</feature>
<protein>
    <submittedName>
        <fullName evidence="3">Response regulator</fullName>
    </submittedName>
</protein>
<dbReference type="EMBL" id="JAAEDI010000005">
    <property type="protein sequence ID" value="MBR0649247.1"/>
    <property type="molecule type" value="Genomic_DNA"/>
</dbReference>
<dbReference type="RefSeq" id="WP_211867039.1">
    <property type="nucleotide sequence ID" value="NZ_JAAEDI010000005.1"/>
</dbReference>
<organism evidence="3 4">
    <name type="scientific">Neoroseomonas terrae</name>
    <dbReference type="NCBI Taxonomy" id="424799"/>
    <lineage>
        <taxon>Bacteria</taxon>
        <taxon>Pseudomonadati</taxon>
        <taxon>Pseudomonadota</taxon>
        <taxon>Alphaproteobacteria</taxon>
        <taxon>Acetobacterales</taxon>
        <taxon>Acetobacteraceae</taxon>
        <taxon>Neoroseomonas</taxon>
    </lineage>
</organism>
<dbReference type="SUPFAM" id="SSF52172">
    <property type="entry name" value="CheY-like"/>
    <property type="match status" value="1"/>
</dbReference>
<dbReference type="InterPro" id="IPR011006">
    <property type="entry name" value="CheY-like_superfamily"/>
</dbReference>
<dbReference type="Proteomes" id="UP000698752">
    <property type="component" value="Unassembled WGS sequence"/>
</dbReference>
<dbReference type="PROSITE" id="PS50110">
    <property type="entry name" value="RESPONSE_REGULATORY"/>
    <property type="match status" value="1"/>
</dbReference>
<accession>A0ABS5EE12</accession>
<comment type="caution">
    <text evidence="3">The sequence shown here is derived from an EMBL/GenBank/DDBJ whole genome shotgun (WGS) entry which is preliminary data.</text>
</comment>